<evidence type="ECO:0000313" key="2">
    <source>
        <dbReference type="Proteomes" id="UP000286734"/>
    </source>
</evidence>
<dbReference type="AlphaFoldDB" id="A0A430R8C6"/>
<comment type="caution">
    <text evidence="1">The sequence shown here is derived from an EMBL/GenBank/DDBJ whole genome shotgun (WGS) entry which is preliminary data.</text>
</comment>
<dbReference type="Proteomes" id="UP000286734">
    <property type="component" value="Unassembled WGS sequence"/>
</dbReference>
<proteinExistence type="predicted"/>
<organism evidence="1 2">
    <name type="scientific">Thermus scotoductus</name>
    <dbReference type="NCBI Taxonomy" id="37636"/>
    <lineage>
        <taxon>Bacteria</taxon>
        <taxon>Thermotogati</taxon>
        <taxon>Deinococcota</taxon>
        <taxon>Deinococci</taxon>
        <taxon>Thermales</taxon>
        <taxon>Thermaceae</taxon>
        <taxon>Thermus</taxon>
    </lineage>
</organism>
<protein>
    <submittedName>
        <fullName evidence="1">Uncharacterized protein</fullName>
    </submittedName>
</protein>
<dbReference type="RefSeq" id="WP_126200485.1">
    <property type="nucleotide sequence ID" value="NZ_PELP01000222.1"/>
</dbReference>
<sequence>MKPVVRLSLEVLRLLKGGKVFQGLALLEAVGVLWRREVRELLRLVEEGKTCDAAVLSVMMVRSPWFHKDHRVRPLGGWKELDPLAAELLRLGEREALEGLYRLKREGTWPEARWLELLHRRYGHEVSADDLLFAVRFLASRRVMVERLGIGVGGWHEDRSFAEQAGVGG</sequence>
<reference evidence="1 2" key="1">
    <citation type="journal article" date="2019" name="Extremophiles">
        <title>Biogeography of thermophiles and predominance of Thermus scotoductus in domestic water heaters.</title>
        <authorList>
            <person name="Wilpiszeski R.L."/>
            <person name="Zhang Z."/>
            <person name="House C.H."/>
        </authorList>
    </citation>
    <scope>NUCLEOTIDE SEQUENCE [LARGE SCALE GENOMIC DNA]</scope>
    <source>
        <strain evidence="1 2">34_S34</strain>
    </source>
</reference>
<name>A0A430R8C6_THESC</name>
<accession>A0A430R8C6</accession>
<evidence type="ECO:0000313" key="1">
    <source>
        <dbReference type="EMBL" id="RTH03675.1"/>
    </source>
</evidence>
<gene>
    <name evidence="1" type="ORF">CSW47_08245</name>
</gene>
<dbReference type="EMBL" id="PELP01000222">
    <property type="protein sequence ID" value="RTH03675.1"/>
    <property type="molecule type" value="Genomic_DNA"/>
</dbReference>